<dbReference type="RefSeq" id="WP_188760110.1">
    <property type="nucleotide sequence ID" value="NZ_BMJB01000002.1"/>
</dbReference>
<dbReference type="SUPFAM" id="SSF53649">
    <property type="entry name" value="Alkaline phosphatase-like"/>
    <property type="match status" value="1"/>
</dbReference>
<sequence>MRVWKRGYKLILRYSHGGVRFANEFYDLKADPRETTNLCESPQQKIVKQVTAQLNEFFTKYTVPAHDGLHLEDQPMATPASPCCWP</sequence>
<evidence type="ECO:0000313" key="1">
    <source>
        <dbReference type="EMBL" id="GGA74731.1"/>
    </source>
</evidence>
<reference evidence="1" key="2">
    <citation type="submission" date="2020-09" db="EMBL/GenBank/DDBJ databases">
        <authorList>
            <person name="Sun Q."/>
            <person name="Zhou Y."/>
        </authorList>
    </citation>
    <scope>NUCLEOTIDE SEQUENCE</scope>
    <source>
        <strain evidence="1">CGMCC 1.15447</strain>
    </source>
</reference>
<dbReference type="InterPro" id="IPR017850">
    <property type="entry name" value="Alkaline_phosphatase_core_sf"/>
</dbReference>
<protein>
    <recommendedName>
        <fullName evidence="3">N-sulphoglucosamine sulphohydrolase C-terminal domain-containing protein</fullName>
    </recommendedName>
</protein>
<name>A0A916RXZ5_9BACT</name>
<dbReference type="AlphaFoldDB" id="A0A916RXZ5"/>
<evidence type="ECO:0000313" key="2">
    <source>
        <dbReference type="Proteomes" id="UP000648801"/>
    </source>
</evidence>
<dbReference type="EMBL" id="BMJB01000002">
    <property type="protein sequence ID" value="GGA74731.1"/>
    <property type="molecule type" value="Genomic_DNA"/>
</dbReference>
<dbReference type="Gene3D" id="3.40.720.10">
    <property type="entry name" value="Alkaline Phosphatase, subunit A"/>
    <property type="match status" value="1"/>
</dbReference>
<keyword evidence="2" id="KW-1185">Reference proteome</keyword>
<accession>A0A916RXZ5</accession>
<dbReference type="Proteomes" id="UP000648801">
    <property type="component" value="Unassembled WGS sequence"/>
</dbReference>
<evidence type="ECO:0008006" key="3">
    <source>
        <dbReference type="Google" id="ProtNLM"/>
    </source>
</evidence>
<proteinExistence type="predicted"/>
<organism evidence="1 2">
    <name type="scientific">Edaphobacter acidisoli</name>
    <dbReference type="NCBI Taxonomy" id="2040573"/>
    <lineage>
        <taxon>Bacteria</taxon>
        <taxon>Pseudomonadati</taxon>
        <taxon>Acidobacteriota</taxon>
        <taxon>Terriglobia</taxon>
        <taxon>Terriglobales</taxon>
        <taxon>Acidobacteriaceae</taxon>
        <taxon>Edaphobacter</taxon>
    </lineage>
</organism>
<reference evidence="1" key="1">
    <citation type="journal article" date="2014" name="Int. J. Syst. Evol. Microbiol.">
        <title>Complete genome sequence of Corynebacterium casei LMG S-19264T (=DSM 44701T), isolated from a smear-ripened cheese.</title>
        <authorList>
            <consortium name="US DOE Joint Genome Institute (JGI-PGF)"/>
            <person name="Walter F."/>
            <person name="Albersmeier A."/>
            <person name="Kalinowski J."/>
            <person name="Ruckert C."/>
        </authorList>
    </citation>
    <scope>NUCLEOTIDE SEQUENCE</scope>
    <source>
        <strain evidence="1">CGMCC 1.15447</strain>
    </source>
</reference>
<gene>
    <name evidence="1" type="ORF">GCM10011507_27660</name>
</gene>
<comment type="caution">
    <text evidence="1">The sequence shown here is derived from an EMBL/GenBank/DDBJ whole genome shotgun (WGS) entry which is preliminary data.</text>
</comment>